<evidence type="ECO:0000256" key="1">
    <source>
        <dbReference type="SAM" id="MobiDB-lite"/>
    </source>
</evidence>
<dbReference type="PROSITE" id="PS51257">
    <property type="entry name" value="PROKAR_LIPOPROTEIN"/>
    <property type="match status" value="1"/>
</dbReference>
<keyword evidence="2" id="KW-0732">Signal</keyword>
<evidence type="ECO:0000313" key="4">
    <source>
        <dbReference type="EMBL" id="MEM0578347.1"/>
    </source>
</evidence>
<dbReference type="InterPro" id="IPR013783">
    <property type="entry name" value="Ig-like_fold"/>
</dbReference>
<evidence type="ECO:0000259" key="3">
    <source>
        <dbReference type="Pfam" id="PF13004"/>
    </source>
</evidence>
<protein>
    <submittedName>
        <fullName evidence="4">BACON domain-containing protein</fullName>
    </submittedName>
</protein>
<organism evidence="4 5">
    <name type="scientific">Flavobacterium polysaccharolyticum</name>
    <dbReference type="NCBI Taxonomy" id="3133148"/>
    <lineage>
        <taxon>Bacteria</taxon>
        <taxon>Pseudomonadati</taxon>
        <taxon>Bacteroidota</taxon>
        <taxon>Flavobacteriia</taxon>
        <taxon>Flavobacteriales</taxon>
        <taxon>Flavobacteriaceae</taxon>
        <taxon>Flavobacterium</taxon>
    </lineage>
</organism>
<dbReference type="CDD" id="cd14948">
    <property type="entry name" value="BACON"/>
    <property type="match status" value="1"/>
</dbReference>
<comment type="caution">
    <text evidence="4">The sequence shown here is derived from an EMBL/GenBank/DDBJ whole genome shotgun (WGS) entry which is preliminary data.</text>
</comment>
<feature type="compositionally biased region" description="Polar residues" evidence="1">
    <location>
        <begin position="32"/>
        <end position="57"/>
    </location>
</feature>
<dbReference type="RefSeq" id="WP_342693169.1">
    <property type="nucleotide sequence ID" value="NZ_JBCGDP010000023.1"/>
</dbReference>
<sequence>MRHTILKAFVLSSILLTGVTSCSNDDSSSESTIQGDNNNGTKSLSAKSNQTSFTSQASTSEIIIETNEDSWAISSSDKTWLQLSQESGSSGKTTIKITVLENKNTTSRSATVTAISKNAKAEVTFTQQGK</sequence>
<accession>A0ABU9NVF7</accession>
<dbReference type="InterPro" id="IPR024361">
    <property type="entry name" value="BACON"/>
</dbReference>
<dbReference type="EMBL" id="JBCGDP010000023">
    <property type="protein sequence ID" value="MEM0578347.1"/>
    <property type="molecule type" value="Genomic_DNA"/>
</dbReference>
<dbReference type="Proteomes" id="UP001468798">
    <property type="component" value="Unassembled WGS sequence"/>
</dbReference>
<keyword evidence="5" id="KW-1185">Reference proteome</keyword>
<gene>
    <name evidence="4" type="ORF">WFZ86_17720</name>
</gene>
<feature type="chain" id="PRO_5046238320" evidence="2">
    <location>
        <begin position="23"/>
        <end position="130"/>
    </location>
</feature>
<evidence type="ECO:0000256" key="2">
    <source>
        <dbReference type="SAM" id="SignalP"/>
    </source>
</evidence>
<proteinExistence type="predicted"/>
<evidence type="ECO:0000313" key="5">
    <source>
        <dbReference type="Proteomes" id="UP001468798"/>
    </source>
</evidence>
<feature type="domain" description="BACON" evidence="3">
    <location>
        <begin position="71"/>
        <end position="127"/>
    </location>
</feature>
<dbReference type="Pfam" id="PF13004">
    <property type="entry name" value="BACON"/>
    <property type="match status" value="1"/>
</dbReference>
<dbReference type="Gene3D" id="2.60.40.10">
    <property type="entry name" value="Immunoglobulins"/>
    <property type="match status" value="1"/>
</dbReference>
<reference evidence="4 5" key="1">
    <citation type="submission" date="2024-03" db="EMBL/GenBank/DDBJ databases">
        <title>Two novel species of the genus Flavobacterium exhibiting potentially degradation of complex polysaccharides.</title>
        <authorList>
            <person name="Lian X."/>
        </authorList>
    </citation>
    <scope>NUCLEOTIDE SEQUENCE [LARGE SCALE GENOMIC DNA]</scope>
    <source>
        <strain evidence="4 5">N6</strain>
    </source>
</reference>
<name>A0ABU9NVF7_9FLAO</name>
<feature type="signal peptide" evidence="2">
    <location>
        <begin position="1"/>
        <end position="22"/>
    </location>
</feature>
<feature type="region of interest" description="Disordered" evidence="1">
    <location>
        <begin position="24"/>
        <end position="57"/>
    </location>
</feature>